<keyword evidence="7 9" id="KW-0496">Mitochondrion</keyword>
<evidence type="ECO:0000256" key="8">
    <source>
        <dbReference type="ARBA" id="ARBA00023136"/>
    </source>
</evidence>
<evidence type="ECO:0000256" key="7">
    <source>
        <dbReference type="ARBA" id="ARBA00023128"/>
    </source>
</evidence>
<accession>R4WDH4</accession>
<evidence type="ECO:0000256" key="3">
    <source>
        <dbReference type="ARBA" id="ARBA00022448"/>
    </source>
</evidence>
<comment type="similarity">
    <text evidence="2 9">Belongs to the sideroflexin family.</text>
</comment>
<dbReference type="PANTHER" id="PTHR11153">
    <property type="entry name" value="SIDEROFLEXIN"/>
    <property type="match status" value="1"/>
</dbReference>
<evidence type="ECO:0000256" key="2">
    <source>
        <dbReference type="ARBA" id="ARBA00005974"/>
    </source>
</evidence>
<feature type="transmembrane region" description="Helical" evidence="9">
    <location>
        <begin position="102"/>
        <end position="123"/>
    </location>
</feature>
<evidence type="ECO:0000313" key="10">
    <source>
        <dbReference type="EMBL" id="BAN20923.1"/>
    </source>
</evidence>
<feature type="transmembrane region" description="Helical" evidence="9">
    <location>
        <begin position="149"/>
        <end position="169"/>
    </location>
</feature>
<reference evidence="10" key="1">
    <citation type="journal article" date="2013" name="PLoS ONE">
        <title>Gene expression in gut symbiotic organ of stinkbug affected by extracellular bacterial symbiont.</title>
        <authorList>
            <person name="Futahashi R."/>
            <person name="Tanaka K."/>
            <person name="Tanahashi M."/>
            <person name="Nikoh N."/>
            <person name="Kikuchi Y."/>
            <person name="Lee B.L."/>
            <person name="Fukatsu T."/>
        </authorList>
    </citation>
    <scope>NUCLEOTIDE SEQUENCE</scope>
    <source>
        <tissue evidence="10">Midgut</tissue>
    </source>
</reference>
<organism evidence="10">
    <name type="scientific">Riptortus pedestris</name>
    <name type="common">Bean bug</name>
    <dbReference type="NCBI Taxonomy" id="329032"/>
    <lineage>
        <taxon>Eukaryota</taxon>
        <taxon>Metazoa</taxon>
        <taxon>Ecdysozoa</taxon>
        <taxon>Arthropoda</taxon>
        <taxon>Hexapoda</taxon>
        <taxon>Insecta</taxon>
        <taxon>Pterygota</taxon>
        <taxon>Neoptera</taxon>
        <taxon>Paraneoptera</taxon>
        <taxon>Hemiptera</taxon>
        <taxon>Heteroptera</taxon>
        <taxon>Panheteroptera</taxon>
        <taxon>Pentatomomorpha</taxon>
        <taxon>Coreoidea</taxon>
        <taxon>Alydidae</taxon>
        <taxon>Riptortus</taxon>
    </lineage>
</organism>
<keyword evidence="3" id="KW-0813">Transport</keyword>
<feature type="transmembrane region" description="Helical" evidence="9">
    <location>
        <begin position="268"/>
        <end position="288"/>
    </location>
</feature>
<keyword evidence="6 9" id="KW-1133">Transmembrane helix</keyword>
<keyword evidence="5" id="KW-0029">Amino-acid transport</keyword>
<dbReference type="EMBL" id="AK417708">
    <property type="protein sequence ID" value="BAN20923.1"/>
    <property type="molecule type" value="mRNA"/>
</dbReference>
<sequence length="327" mass="37224">MTYSAGSRFDFDDPIWDQRTYIGRFKYFAWITDPRLCFVGDKCLDQAKNLRTLYLQNREPPGTTHDQLLYAKKLYDSAFHPDTGDKMNLFGRMSFQMPGGMIITGAMLSWYRTVPALVFWQWVNQSFNAFVNYTNRNAKSPLTVKQLGAAYLTATSAACITAMGLKNYLIKRTGPLLQRYVPFAAVAAANCVNIPLMRQNEIINGVDVFDENDKKVGESRVAAVKGISQVIFSRILMCAPGMTLLPIVMERLEQNCWFRTNQWFHAPFQTMACGGFLLFMVPAACGVFPQRCALKTSTIKRLEEERYNEMVKANKHVPEIVYFNKGL</sequence>
<name>R4WDH4_RIPPE</name>
<evidence type="ECO:0000256" key="4">
    <source>
        <dbReference type="ARBA" id="ARBA00022692"/>
    </source>
</evidence>
<dbReference type="GO" id="GO:0005743">
    <property type="term" value="C:mitochondrial inner membrane"/>
    <property type="evidence" value="ECO:0007669"/>
    <property type="project" value="TreeGrafter"/>
</dbReference>
<dbReference type="PANTHER" id="PTHR11153:SF14">
    <property type="entry name" value="SIDEROFLEXIN-2"/>
    <property type="match status" value="1"/>
</dbReference>
<keyword evidence="4 9" id="KW-0812">Transmembrane</keyword>
<keyword evidence="8 9" id="KW-0472">Membrane</keyword>
<evidence type="ECO:0000256" key="6">
    <source>
        <dbReference type="ARBA" id="ARBA00022989"/>
    </source>
</evidence>
<dbReference type="GO" id="GO:0015075">
    <property type="term" value="F:monoatomic ion transmembrane transporter activity"/>
    <property type="evidence" value="ECO:0007669"/>
    <property type="project" value="InterPro"/>
</dbReference>
<evidence type="ECO:0000256" key="5">
    <source>
        <dbReference type="ARBA" id="ARBA00022970"/>
    </source>
</evidence>
<evidence type="ECO:0000256" key="1">
    <source>
        <dbReference type="ARBA" id="ARBA00004225"/>
    </source>
</evidence>
<comment type="subcellular location">
    <subcellularLocation>
        <location evidence="1 9">Mitochondrion membrane</location>
        <topology evidence="1 9">Multi-pass membrane protein</topology>
    </subcellularLocation>
</comment>
<dbReference type="AlphaFoldDB" id="R4WDH4"/>
<dbReference type="GO" id="GO:0140300">
    <property type="term" value="P:serine import into mitochondrion"/>
    <property type="evidence" value="ECO:0007669"/>
    <property type="project" value="TreeGrafter"/>
</dbReference>
<protein>
    <recommendedName>
        <fullName evidence="9">Sidoreflexin</fullName>
    </recommendedName>
</protein>
<feature type="transmembrane region" description="Helical" evidence="9">
    <location>
        <begin position="230"/>
        <end position="248"/>
    </location>
</feature>
<dbReference type="InterPro" id="IPR004686">
    <property type="entry name" value="Mtc"/>
</dbReference>
<proteinExistence type="evidence at transcript level"/>
<dbReference type="NCBIfam" id="TIGR00798">
    <property type="entry name" value="mtc"/>
    <property type="match status" value="1"/>
</dbReference>
<dbReference type="Pfam" id="PF03820">
    <property type="entry name" value="SFXNs"/>
    <property type="match status" value="1"/>
</dbReference>
<evidence type="ECO:0000256" key="9">
    <source>
        <dbReference type="RuleBase" id="RU362000"/>
    </source>
</evidence>